<comment type="catalytic activity">
    <reaction evidence="5">
        <text>guanosine(9) in tRNA + S-adenosyl-L-methionine = N(1)-methylguanosine(9) in tRNA + S-adenosyl-L-homocysteine + H(+)</text>
        <dbReference type="Rhea" id="RHEA:43156"/>
        <dbReference type="Rhea" id="RHEA-COMP:10367"/>
        <dbReference type="Rhea" id="RHEA-COMP:10368"/>
        <dbReference type="ChEBI" id="CHEBI:15378"/>
        <dbReference type="ChEBI" id="CHEBI:57856"/>
        <dbReference type="ChEBI" id="CHEBI:59789"/>
        <dbReference type="ChEBI" id="CHEBI:73542"/>
        <dbReference type="ChEBI" id="CHEBI:74269"/>
        <dbReference type="EC" id="2.1.1.221"/>
    </reaction>
</comment>
<keyword evidence="2" id="KW-0489">Methyltransferase</keyword>
<keyword evidence="3" id="KW-0808">Transferase</keyword>
<dbReference type="PANTHER" id="PTHR13563:SF13">
    <property type="entry name" value="TRNA METHYLTRANSFERASE 10 HOMOLOG A"/>
    <property type="match status" value="1"/>
</dbReference>
<dbReference type="GO" id="GO:0005634">
    <property type="term" value="C:nucleus"/>
    <property type="evidence" value="ECO:0007669"/>
    <property type="project" value="TreeGrafter"/>
</dbReference>
<evidence type="ECO:0000313" key="9">
    <source>
        <dbReference type="Proteomes" id="UP001162060"/>
    </source>
</evidence>
<dbReference type="Gene3D" id="3.40.1280.30">
    <property type="match status" value="1"/>
</dbReference>
<dbReference type="EMBL" id="CAKLBY020000393">
    <property type="protein sequence ID" value="CAK7948156.1"/>
    <property type="molecule type" value="Genomic_DNA"/>
</dbReference>
<proteinExistence type="predicted"/>
<evidence type="ECO:0000256" key="1">
    <source>
        <dbReference type="ARBA" id="ARBA00012797"/>
    </source>
</evidence>
<gene>
    <name evidence="8" type="ORF">PM001_LOCUS33306</name>
</gene>
<dbReference type="GO" id="GO:0052905">
    <property type="term" value="F:tRNA (guanosine(9)-N1)-methyltransferase activity"/>
    <property type="evidence" value="ECO:0007669"/>
    <property type="project" value="UniProtKB-EC"/>
</dbReference>
<dbReference type="EC" id="2.1.1.221" evidence="1"/>
<reference evidence="8" key="1">
    <citation type="submission" date="2024-01" db="EMBL/GenBank/DDBJ databases">
        <authorList>
            <person name="Webb A."/>
        </authorList>
    </citation>
    <scope>NUCLEOTIDE SEQUENCE</scope>
    <source>
        <strain evidence="8">Pm1</strain>
    </source>
</reference>
<protein>
    <recommendedName>
        <fullName evidence="1">tRNA (guanine(9)-N(1))-methyltransferase</fullName>
        <ecNumber evidence="1">2.1.1.221</ecNumber>
    </recommendedName>
</protein>
<dbReference type="Proteomes" id="UP001162060">
    <property type="component" value="Unassembled WGS sequence"/>
</dbReference>
<name>A0AAV1VPA9_9STRA</name>
<dbReference type="InterPro" id="IPR028564">
    <property type="entry name" value="MT_TRM10-typ"/>
</dbReference>
<sequence>MIRQSEASCDHFVSDSVLDAAAITHPPPPASLIIQTQRSELSQRSRRSKREQQKKVRYELLHAMTAEKRNDYLNQETVKKQEIQQRLKQAAAVDSSNQRIAIDLGFDSIMNDKEVRSLANQLKFCYGAIKKMPEPFQLIFCNPSERLEHFLERFGASHWHVQWRRDSTSVADHFEPDQLVYLSPDSPNVLNKIDPEKIYVVGGIVDRSRKKGATLNAALEAGVTTVRLPIQEYIPERLDHILNVNTVLDVLILSQDIDDWTRVLELALPRRKRSQVGRKAMRRRQKQQAFQASFSSAQPKNAVPHQPVEHTVELGGDVTERLEEGLPPTEELSLWLKEVA</sequence>
<organism evidence="8 9">
    <name type="scientific">Peronospora matthiolae</name>
    <dbReference type="NCBI Taxonomy" id="2874970"/>
    <lineage>
        <taxon>Eukaryota</taxon>
        <taxon>Sar</taxon>
        <taxon>Stramenopiles</taxon>
        <taxon>Oomycota</taxon>
        <taxon>Peronosporomycetes</taxon>
        <taxon>Peronosporales</taxon>
        <taxon>Peronosporaceae</taxon>
        <taxon>Peronospora</taxon>
    </lineage>
</organism>
<evidence type="ECO:0000256" key="5">
    <source>
        <dbReference type="ARBA" id="ARBA00048434"/>
    </source>
</evidence>
<feature type="compositionally biased region" description="Low complexity" evidence="6">
    <location>
        <begin position="287"/>
        <end position="298"/>
    </location>
</feature>
<comment type="caution">
    <text evidence="8">The sequence shown here is derived from an EMBL/GenBank/DDBJ whole genome shotgun (WGS) entry which is preliminary data.</text>
</comment>
<dbReference type="AlphaFoldDB" id="A0AAV1VPA9"/>
<evidence type="ECO:0000259" key="7">
    <source>
        <dbReference type="PROSITE" id="PS51675"/>
    </source>
</evidence>
<dbReference type="GO" id="GO:0002939">
    <property type="term" value="P:tRNA N1-guanine methylation"/>
    <property type="evidence" value="ECO:0007669"/>
    <property type="project" value="TreeGrafter"/>
</dbReference>
<dbReference type="GO" id="GO:0000049">
    <property type="term" value="F:tRNA binding"/>
    <property type="evidence" value="ECO:0007669"/>
    <property type="project" value="TreeGrafter"/>
</dbReference>
<keyword evidence="4" id="KW-0949">S-adenosyl-L-methionine</keyword>
<feature type="domain" description="SAM-dependent MTase TRM10-type" evidence="7">
    <location>
        <begin position="83"/>
        <end position="275"/>
    </location>
</feature>
<dbReference type="PANTHER" id="PTHR13563">
    <property type="entry name" value="TRNA (GUANINE-9-) METHYLTRANSFERASE"/>
    <property type="match status" value="1"/>
</dbReference>
<evidence type="ECO:0000313" key="8">
    <source>
        <dbReference type="EMBL" id="CAK7948156.1"/>
    </source>
</evidence>
<accession>A0AAV1VPA9</accession>
<dbReference type="CDD" id="cd18089">
    <property type="entry name" value="SPOUT_Trm10-like"/>
    <property type="match status" value="1"/>
</dbReference>
<dbReference type="PROSITE" id="PS51675">
    <property type="entry name" value="SAM_MT_TRM10"/>
    <property type="match status" value="1"/>
</dbReference>
<feature type="region of interest" description="Disordered" evidence="6">
    <location>
        <begin position="287"/>
        <end position="306"/>
    </location>
</feature>
<evidence type="ECO:0000256" key="2">
    <source>
        <dbReference type="ARBA" id="ARBA00022603"/>
    </source>
</evidence>
<dbReference type="InterPro" id="IPR007356">
    <property type="entry name" value="tRNA_m1G_MeTrfase_euk"/>
</dbReference>
<evidence type="ECO:0000256" key="4">
    <source>
        <dbReference type="ARBA" id="ARBA00022691"/>
    </source>
</evidence>
<evidence type="ECO:0000256" key="3">
    <source>
        <dbReference type="ARBA" id="ARBA00022679"/>
    </source>
</evidence>
<evidence type="ECO:0000256" key="6">
    <source>
        <dbReference type="SAM" id="MobiDB-lite"/>
    </source>
</evidence>
<dbReference type="InterPro" id="IPR038459">
    <property type="entry name" value="MT_TRM10-typ_sf"/>
</dbReference>